<dbReference type="PROSITE" id="PS50850">
    <property type="entry name" value="MFS"/>
    <property type="match status" value="1"/>
</dbReference>
<feature type="transmembrane region" description="Helical" evidence="8">
    <location>
        <begin position="192"/>
        <end position="211"/>
    </location>
</feature>
<feature type="transmembrane region" description="Helical" evidence="8">
    <location>
        <begin position="451"/>
        <end position="477"/>
    </location>
</feature>
<feature type="domain" description="Major facilitator superfamily (MFS) profile" evidence="9">
    <location>
        <begin position="99"/>
        <end position="541"/>
    </location>
</feature>
<dbReference type="Pfam" id="PF07690">
    <property type="entry name" value="MFS_1"/>
    <property type="match status" value="1"/>
</dbReference>
<feature type="transmembrane region" description="Helical" evidence="8">
    <location>
        <begin position="132"/>
        <end position="153"/>
    </location>
</feature>
<accession>A0AAV5RKC1</accession>
<keyword evidence="2" id="KW-0813">Transport</keyword>
<evidence type="ECO:0000256" key="6">
    <source>
        <dbReference type="ARBA" id="ARBA00038347"/>
    </source>
</evidence>
<feature type="transmembrane region" description="Helical" evidence="8">
    <location>
        <begin position="424"/>
        <end position="445"/>
    </location>
</feature>
<dbReference type="Gene3D" id="1.20.1250.20">
    <property type="entry name" value="MFS general substrate transporter like domains"/>
    <property type="match status" value="1"/>
</dbReference>
<keyword evidence="5 8" id="KW-0472">Membrane</keyword>
<dbReference type="Proteomes" id="UP001362899">
    <property type="component" value="Unassembled WGS sequence"/>
</dbReference>
<dbReference type="SUPFAM" id="SSF103473">
    <property type="entry name" value="MFS general substrate transporter"/>
    <property type="match status" value="1"/>
</dbReference>
<evidence type="ECO:0000313" key="10">
    <source>
        <dbReference type="EMBL" id="GMM51999.1"/>
    </source>
</evidence>
<feature type="region of interest" description="Disordered" evidence="7">
    <location>
        <begin position="1"/>
        <end position="61"/>
    </location>
</feature>
<sequence>MFFRRHKTESESTADANDTTLEKEQDSAPKYTTYPESVGSRHSDASANSDASNYRYDNEKHSLDQKNDALDEVKEDDNGKLAVEYPPSIFADTNEAWLFVFVTALAACTSTVTIPIYFPALDLLADKFSVPVSRINVTATVYSIFQGVSPIFWATLSDGWGRRPVYFCCILIYLAANVAIACTNTYSGLLGLRILQAFGGASTVSLIGGTIGDFSTRKTRGALVGVSTGVSLLGNCFGPLIGGGLQKQFDSWRAIFWGLVVFAGIVFVVVFFLLPETNRHLVGNGSREPPRKIWFLMSWSPYTIYRRHLTGLPKKPSDPTYNDEWILPGNKIKWFRWLELLLEPKVLLLLFATAMHYTTWYMVLTAQSTVLSAAYGFDTMKISYTYLASGVGTFACSIGTGQVMQYAYKRQLRYSPVNIYKARLGYSFYASALQIVSTIIFGWTLEKHVSYFVPVVMTFFVSIGASFFLSASSALLVDLYPGDSAASQSVINLARCLCCAGGLAAVQSMMDTMTIGGTFTFMAGLCFLGILCIWVLMITYGPKKACQKDLYMIGTDSSSDSENE</sequence>
<dbReference type="PANTHER" id="PTHR23502">
    <property type="entry name" value="MAJOR FACILITATOR SUPERFAMILY"/>
    <property type="match status" value="1"/>
</dbReference>
<name>A0AAV5RKC1_STABA</name>
<feature type="transmembrane region" description="Helical" evidence="8">
    <location>
        <begin position="165"/>
        <end position="186"/>
    </location>
</feature>
<organism evidence="10 11">
    <name type="scientific">Starmerella bacillaris</name>
    <name type="common">Yeast</name>
    <name type="synonym">Candida zemplinina</name>
    <dbReference type="NCBI Taxonomy" id="1247836"/>
    <lineage>
        <taxon>Eukaryota</taxon>
        <taxon>Fungi</taxon>
        <taxon>Dikarya</taxon>
        <taxon>Ascomycota</taxon>
        <taxon>Saccharomycotina</taxon>
        <taxon>Dipodascomycetes</taxon>
        <taxon>Dipodascales</taxon>
        <taxon>Trichomonascaceae</taxon>
        <taxon>Starmerella</taxon>
    </lineage>
</organism>
<evidence type="ECO:0000256" key="3">
    <source>
        <dbReference type="ARBA" id="ARBA00022692"/>
    </source>
</evidence>
<keyword evidence="3 8" id="KW-0812">Transmembrane</keyword>
<feature type="transmembrane region" description="Helical" evidence="8">
    <location>
        <begin position="384"/>
        <end position="403"/>
    </location>
</feature>
<feature type="transmembrane region" description="Helical" evidence="8">
    <location>
        <begin position="254"/>
        <end position="274"/>
    </location>
</feature>
<reference evidence="10 11" key="1">
    <citation type="journal article" date="2023" name="Elife">
        <title>Identification of key yeast species and microbe-microbe interactions impacting larval growth of Drosophila in the wild.</title>
        <authorList>
            <person name="Mure A."/>
            <person name="Sugiura Y."/>
            <person name="Maeda R."/>
            <person name="Honda K."/>
            <person name="Sakurai N."/>
            <person name="Takahashi Y."/>
            <person name="Watada M."/>
            <person name="Katoh T."/>
            <person name="Gotoh A."/>
            <person name="Gotoh Y."/>
            <person name="Taniguchi I."/>
            <person name="Nakamura K."/>
            <person name="Hayashi T."/>
            <person name="Katayama T."/>
            <person name="Uemura T."/>
            <person name="Hattori Y."/>
        </authorList>
    </citation>
    <scope>NUCLEOTIDE SEQUENCE [LARGE SCALE GENOMIC DNA]</scope>
    <source>
        <strain evidence="10 11">SB-73</strain>
    </source>
</reference>
<feature type="transmembrane region" description="Helical" evidence="8">
    <location>
        <begin position="96"/>
        <end position="120"/>
    </location>
</feature>
<comment type="caution">
    <text evidence="10">The sequence shown here is derived from an EMBL/GenBank/DDBJ whole genome shotgun (WGS) entry which is preliminary data.</text>
</comment>
<feature type="transmembrane region" description="Helical" evidence="8">
    <location>
        <begin position="519"/>
        <end position="540"/>
    </location>
</feature>
<comment type="similarity">
    <text evidence="6">Belongs to the major facilitator superfamily. CAR1 family.</text>
</comment>
<evidence type="ECO:0000256" key="1">
    <source>
        <dbReference type="ARBA" id="ARBA00004141"/>
    </source>
</evidence>
<feature type="transmembrane region" description="Helical" evidence="8">
    <location>
        <begin position="489"/>
        <end position="507"/>
    </location>
</feature>
<dbReference type="EMBL" id="BTGC01000008">
    <property type="protein sequence ID" value="GMM51999.1"/>
    <property type="molecule type" value="Genomic_DNA"/>
</dbReference>
<evidence type="ECO:0000256" key="7">
    <source>
        <dbReference type="SAM" id="MobiDB-lite"/>
    </source>
</evidence>
<dbReference type="InterPro" id="IPR036259">
    <property type="entry name" value="MFS_trans_sf"/>
</dbReference>
<dbReference type="InterPro" id="IPR011701">
    <property type="entry name" value="MFS"/>
</dbReference>
<dbReference type="InterPro" id="IPR020846">
    <property type="entry name" value="MFS_dom"/>
</dbReference>
<keyword evidence="11" id="KW-1185">Reference proteome</keyword>
<evidence type="ECO:0000313" key="11">
    <source>
        <dbReference type="Proteomes" id="UP001362899"/>
    </source>
</evidence>
<evidence type="ECO:0000256" key="4">
    <source>
        <dbReference type="ARBA" id="ARBA00022989"/>
    </source>
</evidence>
<dbReference type="GO" id="GO:0005886">
    <property type="term" value="C:plasma membrane"/>
    <property type="evidence" value="ECO:0007669"/>
    <property type="project" value="TreeGrafter"/>
</dbReference>
<evidence type="ECO:0000256" key="8">
    <source>
        <dbReference type="SAM" id="Phobius"/>
    </source>
</evidence>
<gene>
    <name evidence="10" type="ORF">DASB73_029620</name>
</gene>
<protein>
    <submittedName>
        <fullName evidence="10">Aqr1 protein</fullName>
    </submittedName>
</protein>
<evidence type="ECO:0000259" key="9">
    <source>
        <dbReference type="PROSITE" id="PS50850"/>
    </source>
</evidence>
<dbReference type="GO" id="GO:0022857">
    <property type="term" value="F:transmembrane transporter activity"/>
    <property type="evidence" value="ECO:0007669"/>
    <property type="project" value="InterPro"/>
</dbReference>
<dbReference type="PANTHER" id="PTHR23502:SF51">
    <property type="entry name" value="QUINIDINE RESISTANCE PROTEIN 1-RELATED"/>
    <property type="match status" value="1"/>
</dbReference>
<proteinExistence type="inferred from homology"/>
<evidence type="ECO:0000256" key="5">
    <source>
        <dbReference type="ARBA" id="ARBA00023136"/>
    </source>
</evidence>
<keyword evidence="4 8" id="KW-1133">Transmembrane helix</keyword>
<dbReference type="AlphaFoldDB" id="A0AAV5RKC1"/>
<feature type="transmembrane region" description="Helical" evidence="8">
    <location>
        <begin position="223"/>
        <end position="242"/>
    </location>
</feature>
<feature type="transmembrane region" description="Helical" evidence="8">
    <location>
        <begin position="346"/>
        <end position="364"/>
    </location>
</feature>
<comment type="subcellular location">
    <subcellularLocation>
        <location evidence="1">Membrane</location>
        <topology evidence="1">Multi-pass membrane protein</topology>
    </subcellularLocation>
</comment>
<evidence type="ECO:0000256" key="2">
    <source>
        <dbReference type="ARBA" id="ARBA00022448"/>
    </source>
</evidence>